<protein>
    <submittedName>
        <fullName evidence="1">Uncharacterized protein</fullName>
    </submittedName>
</protein>
<gene>
    <name evidence="1" type="ORF">A2V80_02635</name>
</gene>
<proteinExistence type="predicted"/>
<name>A0A1F7XC80_9BACT</name>
<dbReference type="Proteomes" id="UP000179013">
    <property type="component" value="Unassembled WGS sequence"/>
</dbReference>
<organism evidence="1 2">
    <name type="scientific">Candidatus Woesebacteria bacterium RBG_16_39_8b</name>
    <dbReference type="NCBI Taxonomy" id="1802482"/>
    <lineage>
        <taxon>Bacteria</taxon>
        <taxon>Candidatus Woeseibacteriota</taxon>
    </lineage>
</organism>
<dbReference type="EMBL" id="MGFU01000024">
    <property type="protein sequence ID" value="OGM12621.1"/>
    <property type="molecule type" value="Genomic_DNA"/>
</dbReference>
<evidence type="ECO:0000313" key="2">
    <source>
        <dbReference type="Proteomes" id="UP000179013"/>
    </source>
</evidence>
<sequence>MAQPTKPTHSTKYSNQNIANLGFDTDFNVPTTELLSYDPIGDVLKRVTTNAMGEYITNDVAEPSATLTYVGKEDADGDWYIQSIDTTSGTSIRFATETNNPTYTTYATAWADRATLTYGTYGSAF</sequence>
<evidence type="ECO:0000313" key="1">
    <source>
        <dbReference type="EMBL" id="OGM12621.1"/>
    </source>
</evidence>
<accession>A0A1F7XC80</accession>
<comment type="caution">
    <text evidence="1">The sequence shown here is derived from an EMBL/GenBank/DDBJ whole genome shotgun (WGS) entry which is preliminary data.</text>
</comment>
<reference evidence="1 2" key="1">
    <citation type="journal article" date="2016" name="Nat. Commun.">
        <title>Thousands of microbial genomes shed light on interconnected biogeochemical processes in an aquifer system.</title>
        <authorList>
            <person name="Anantharaman K."/>
            <person name="Brown C.T."/>
            <person name="Hug L.A."/>
            <person name="Sharon I."/>
            <person name="Castelle C.J."/>
            <person name="Probst A.J."/>
            <person name="Thomas B.C."/>
            <person name="Singh A."/>
            <person name="Wilkins M.J."/>
            <person name="Karaoz U."/>
            <person name="Brodie E.L."/>
            <person name="Williams K.H."/>
            <person name="Hubbard S.S."/>
            <person name="Banfield J.F."/>
        </authorList>
    </citation>
    <scope>NUCLEOTIDE SEQUENCE [LARGE SCALE GENOMIC DNA]</scope>
</reference>
<dbReference type="AlphaFoldDB" id="A0A1F7XC80"/>